<accession>A0ABT2JKN5</accession>
<reference evidence="2 3" key="1">
    <citation type="submission" date="2021-10" db="EMBL/GenBank/DDBJ databases">
        <title>Streptomyces gossypii sp. nov., isolated from soil collected from cotton field.</title>
        <authorList>
            <person name="Ge X."/>
            <person name="Chen X."/>
            <person name="Liu W."/>
        </authorList>
    </citation>
    <scope>NUCLEOTIDE SEQUENCE [LARGE SCALE GENOMIC DNA]</scope>
    <source>
        <strain evidence="2 3">N2-109</strain>
    </source>
</reference>
<comment type="caution">
    <text evidence="2">The sequence shown here is derived from an EMBL/GenBank/DDBJ whole genome shotgun (WGS) entry which is preliminary data.</text>
</comment>
<evidence type="ECO:0000313" key="2">
    <source>
        <dbReference type="EMBL" id="MCT2588346.1"/>
    </source>
</evidence>
<dbReference type="Proteomes" id="UP001156389">
    <property type="component" value="Unassembled WGS sequence"/>
</dbReference>
<protein>
    <submittedName>
        <fullName evidence="2">Uncharacterized protein</fullName>
    </submittedName>
</protein>
<dbReference type="RefSeq" id="WP_260215248.1">
    <property type="nucleotide sequence ID" value="NZ_JAJAGO010000001.1"/>
</dbReference>
<feature type="transmembrane region" description="Helical" evidence="1">
    <location>
        <begin position="48"/>
        <end position="69"/>
    </location>
</feature>
<keyword evidence="1" id="KW-1133">Transmembrane helix</keyword>
<evidence type="ECO:0000256" key="1">
    <source>
        <dbReference type="SAM" id="Phobius"/>
    </source>
</evidence>
<name>A0ABT2JKN5_9ACTN</name>
<keyword evidence="1" id="KW-0812">Transmembrane</keyword>
<keyword evidence="1" id="KW-0472">Membrane</keyword>
<sequence length="266" mass="28860">MDMRPAWWKDADSSVQRVCWWSWGLAAVALAVGLYGDQQCWWDGRPVGANLLSGLAGFLVGVPVAVLFLSHLASRQAQTMGRAAALKQAPVVVGQFRDTLLKGFPSDTPGAARDRLKDLRTACKALSFAAKRQPGVIRAPGSSYLAKEIEAVNRALEQAFVAKARNSQQKEWFAELSAYWWQLETVLGPHLYDVGLKPEQPVRIEAALTKLTADRETPFLQMTGGLSVSPATLQMLASAVINSVGALLYLLDQLDDLEGIGRASAP</sequence>
<feature type="transmembrane region" description="Helical" evidence="1">
    <location>
        <begin position="20"/>
        <end position="36"/>
    </location>
</feature>
<keyword evidence="3" id="KW-1185">Reference proteome</keyword>
<dbReference type="EMBL" id="JAJAGO010000001">
    <property type="protein sequence ID" value="MCT2588346.1"/>
    <property type="molecule type" value="Genomic_DNA"/>
</dbReference>
<gene>
    <name evidence="2" type="ORF">LHJ74_00010</name>
</gene>
<evidence type="ECO:0000313" key="3">
    <source>
        <dbReference type="Proteomes" id="UP001156389"/>
    </source>
</evidence>
<organism evidence="2 3">
    <name type="scientific">Streptomyces gossypii</name>
    <dbReference type="NCBI Taxonomy" id="2883101"/>
    <lineage>
        <taxon>Bacteria</taxon>
        <taxon>Bacillati</taxon>
        <taxon>Actinomycetota</taxon>
        <taxon>Actinomycetes</taxon>
        <taxon>Kitasatosporales</taxon>
        <taxon>Streptomycetaceae</taxon>
        <taxon>Streptomyces</taxon>
    </lineage>
</organism>
<proteinExistence type="predicted"/>